<accession>G9YSD5</accession>
<organism evidence="1 2">
    <name type="scientific">Flavonifractor plautii ATCC 29863</name>
    <dbReference type="NCBI Taxonomy" id="411475"/>
    <lineage>
        <taxon>Bacteria</taxon>
        <taxon>Bacillati</taxon>
        <taxon>Bacillota</taxon>
        <taxon>Clostridia</taxon>
        <taxon>Eubacteriales</taxon>
        <taxon>Oscillospiraceae</taxon>
        <taxon>Flavonifractor</taxon>
    </lineage>
</organism>
<comment type="caution">
    <text evidence="1">The sequence shown here is derived from an EMBL/GenBank/DDBJ whole genome shotgun (WGS) entry which is preliminary data.</text>
</comment>
<dbReference type="Proteomes" id="UP000004459">
    <property type="component" value="Unassembled WGS sequence"/>
</dbReference>
<evidence type="ECO:0000313" key="1">
    <source>
        <dbReference type="EMBL" id="EHM46180.1"/>
    </source>
</evidence>
<gene>
    <name evidence="1" type="ORF">HMPREF0372_02461</name>
</gene>
<dbReference type="PATRIC" id="fig|411475.3.peg.2128"/>
<protein>
    <recommendedName>
        <fullName evidence="3">XkdX family protein</fullName>
    </recommendedName>
</protein>
<evidence type="ECO:0008006" key="3">
    <source>
        <dbReference type="Google" id="ProtNLM"/>
    </source>
</evidence>
<dbReference type="AlphaFoldDB" id="G9YSD5"/>
<proteinExistence type="predicted"/>
<evidence type="ECO:0000313" key="2">
    <source>
        <dbReference type="Proteomes" id="UP000004459"/>
    </source>
</evidence>
<dbReference type="HOGENOM" id="CLU_210359_0_0_9"/>
<sequence length="55" mass="6285">MRKGKDMNTVFNLCKLLIDRGRTDGLQDKMDVYLAADRLTPEEYQELAGLLAPEQ</sequence>
<reference evidence="1 2" key="1">
    <citation type="submission" date="2011-08" db="EMBL/GenBank/DDBJ databases">
        <authorList>
            <person name="Weinstock G."/>
            <person name="Sodergren E."/>
            <person name="Clifton S."/>
            <person name="Fulton L."/>
            <person name="Fulton B."/>
            <person name="Courtney L."/>
            <person name="Fronick C."/>
            <person name="Harrison M."/>
            <person name="Strong C."/>
            <person name="Farmer C."/>
            <person name="Delahaunty K."/>
            <person name="Markovic C."/>
            <person name="Hall O."/>
            <person name="Minx P."/>
            <person name="Tomlinson C."/>
            <person name="Mitreva M."/>
            <person name="Hou S."/>
            <person name="Chen J."/>
            <person name="Wollam A."/>
            <person name="Pepin K.H."/>
            <person name="Johnson M."/>
            <person name="Bhonagiri V."/>
            <person name="Zhang X."/>
            <person name="Suruliraj S."/>
            <person name="Warren W."/>
            <person name="Chinwalla A."/>
            <person name="Mardis E.R."/>
            <person name="Wilson R.K."/>
        </authorList>
    </citation>
    <scope>NUCLEOTIDE SEQUENCE [LARGE SCALE GENOMIC DNA]</scope>
    <source>
        <strain evidence="1 2">ATCC 29863</strain>
    </source>
</reference>
<name>G9YSD5_FLAPL</name>
<dbReference type="EMBL" id="AGCK01000208">
    <property type="protein sequence ID" value="EHM46180.1"/>
    <property type="molecule type" value="Genomic_DNA"/>
</dbReference>